<name>A0A9W4TZS1_9PLEO</name>
<proteinExistence type="predicted"/>
<comment type="caution">
    <text evidence="1">The sequence shown here is derived from an EMBL/GenBank/DDBJ whole genome shotgun (WGS) entry which is preliminary data.</text>
</comment>
<evidence type="ECO:0000313" key="2">
    <source>
        <dbReference type="Proteomes" id="UP001152607"/>
    </source>
</evidence>
<protein>
    <submittedName>
        <fullName evidence="1">Uncharacterized protein</fullName>
    </submittedName>
</protein>
<reference evidence="1" key="1">
    <citation type="submission" date="2023-01" db="EMBL/GenBank/DDBJ databases">
        <authorList>
            <person name="Van Ghelder C."/>
            <person name="Rancurel C."/>
        </authorList>
    </citation>
    <scope>NUCLEOTIDE SEQUENCE</scope>
    <source>
        <strain evidence="1">CNCM I-4278</strain>
    </source>
</reference>
<keyword evidence="2" id="KW-1185">Reference proteome</keyword>
<accession>A0A9W4TZS1</accession>
<dbReference type="AlphaFoldDB" id="A0A9W4TZS1"/>
<gene>
    <name evidence="1" type="ORF">PDIGIT_LOCUS477</name>
</gene>
<dbReference type="EMBL" id="CAOQHR010000001">
    <property type="protein sequence ID" value="CAI6238102.1"/>
    <property type="molecule type" value="Genomic_DNA"/>
</dbReference>
<evidence type="ECO:0000313" key="1">
    <source>
        <dbReference type="EMBL" id="CAI6238102.1"/>
    </source>
</evidence>
<organism evidence="1 2">
    <name type="scientific">Periconia digitata</name>
    <dbReference type="NCBI Taxonomy" id="1303443"/>
    <lineage>
        <taxon>Eukaryota</taxon>
        <taxon>Fungi</taxon>
        <taxon>Dikarya</taxon>
        <taxon>Ascomycota</taxon>
        <taxon>Pezizomycotina</taxon>
        <taxon>Dothideomycetes</taxon>
        <taxon>Pleosporomycetidae</taxon>
        <taxon>Pleosporales</taxon>
        <taxon>Massarineae</taxon>
        <taxon>Periconiaceae</taxon>
        <taxon>Periconia</taxon>
    </lineage>
</organism>
<sequence>MIARRLPSTNARITRDVLDFFLGRAVPKHVLLISCGMCVFVKLCFHAPLMVPVCTRTLAPVGEIATHCSRYKNSTFSQMVSAQIMF</sequence>
<dbReference type="Proteomes" id="UP001152607">
    <property type="component" value="Unassembled WGS sequence"/>
</dbReference>